<dbReference type="Pfam" id="PF08323">
    <property type="entry name" value="Glyco_transf_5"/>
    <property type="match status" value="1"/>
</dbReference>
<feature type="compositionally biased region" description="Acidic residues" evidence="7">
    <location>
        <begin position="1729"/>
        <end position="1739"/>
    </location>
</feature>
<organism evidence="11 12">
    <name type="scientific">Elaphomyces granulatus</name>
    <dbReference type="NCBI Taxonomy" id="519963"/>
    <lineage>
        <taxon>Eukaryota</taxon>
        <taxon>Fungi</taxon>
        <taxon>Dikarya</taxon>
        <taxon>Ascomycota</taxon>
        <taxon>Pezizomycotina</taxon>
        <taxon>Eurotiomycetes</taxon>
        <taxon>Eurotiomycetidae</taxon>
        <taxon>Eurotiales</taxon>
        <taxon>Elaphomycetaceae</taxon>
        <taxon>Elaphomyces</taxon>
    </lineage>
</organism>
<dbReference type="SUPFAM" id="SSF51445">
    <property type="entry name" value="(Trans)glycosidases"/>
    <property type="match status" value="1"/>
</dbReference>
<dbReference type="InterPro" id="IPR017853">
    <property type="entry name" value="GH"/>
</dbReference>
<gene>
    <name evidence="11" type="ORF">Egran_00243</name>
</gene>
<dbReference type="InterPro" id="IPR058654">
    <property type="entry name" value="Mok11-14/Ags1-like_TM"/>
</dbReference>
<dbReference type="FunFam" id="3.40.50.2000:FF:000058">
    <property type="entry name" value="Alpha-1,3-glucan synthase Ags1"/>
    <property type="match status" value="1"/>
</dbReference>
<dbReference type="SMART" id="SM00642">
    <property type="entry name" value="Aamy"/>
    <property type="match status" value="1"/>
</dbReference>
<evidence type="ECO:0000259" key="10">
    <source>
        <dbReference type="SMART" id="SM00642"/>
    </source>
</evidence>
<dbReference type="Pfam" id="PF26127">
    <property type="entry name" value="12TM_Mok13"/>
    <property type="match status" value="1"/>
</dbReference>
<feature type="transmembrane region" description="Helical" evidence="8">
    <location>
        <begin position="1983"/>
        <end position="2002"/>
    </location>
</feature>
<dbReference type="Pfam" id="PF26111">
    <property type="entry name" value="Ig_Mok13"/>
    <property type="match status" value="1"/>
</dbReference>
<feature type="transmembrane region" description="Helical" evidence="8">
    <location>
        <begin position="2076"/>
        <end position="2096"/>
    </location>
</feature>
<dbReference type="InterPro" id="IPR058658">
    <property type="entry name" value="Mok11-13/Ags1-like_Ig_2"/>
</dbReference>
<dbReference type="Pfam" id="PF00128">
    <property type="entry name" value="Alpha-amylase"/>
    <property type="match status" value="1"/>
</dbReference>
<dbReference type="Pfam" id="PF26108">
    <property type="entry name" value="GH_Mok13"/>
    <property type="match status" value="1"/>
</dbReference>
<dbReference type="SUPFAM" id="SSF53756">
    <property type="entry name" value="UDP-Glycosyltransferase/glycogen phosphorylase"/>
    <property type="match status" value="1"/>
</dbReference>
<feature type="transmembrane region" description="Helical" evidence="8">
    <location>
        <begin position="2301"/>
        <end position="2320"/>
    </location>
</feature>
<evidence type="ECO:0000256" key="5">
    <source>
        <dbReference type="ARBA" id="ARBA00023316"/>
    </source>
</evidence>
<evidence type="ECO:0000313" key="12">
    <source>
        <dbReference type="Proteomes" id="UP000243515"/>
    </source>
</evidence>
<feature type="transmembrane region" description="Helical" evidence="8">
    <location>
        <begin position="2162"/>
        <end position="2181"/>
    </location>
</feature>
<dbReference type="EC" id="2.4.1.183" evidence="2"/>
<feature type="chain" id="PRO_5012986020" description="alpha-1,3-glucan synthase" evidence="9">
    <location>
        <begin position="21"/>
        <end position="2358"/>
    </location>
</feature>
<dbReference type="FunFam" id="3.40.50.2000:FF:000052">
    <property type="entry name" value="Alpha-1,3-glucan synthase Ags2"/>
    <property type="match status" value="1"/>
</dbReference>
<proteinExistence type="inferred from homology"/>
<dbReference type="Pfam" id="PF26114">
    <property type="entry name" value="Ig_2_Mok13"/>
    <property type="match status" value="1"/>
</dbReference>
<comment type="caution">
    <text evidence="11">The sequence shown here is derived from an EMBL/GenBank/DDBJ whole genome shotgun (WGS) entry which is preliminary data.</text>
</comment>
<feature type="signal peptide" evidence="9">
    <location>
        <begin position="1"/>
        <end position="20"/>
    </location>
</feature>
<evidence type="ECO:0000256" key="7">
    <source>
        <dbReference type="SAM" id="MobiDB-lite"/>
    </source>
</evidence>
<dbReference type="Pfam" id="PF26122">
    <property type="entry name" value="CBM_Mok13"/>
    <property type="match status" value="1"/>
</dbReference>
<dbReference type="InterPro" id="IPR058656">
    <property type="entry name" value="Mok11-13/Ags1-like_GH"/>
</dbReference>
<keyword evidence="5" id="KW-0961">Cell wall biogenesis/degradation</keyword>
<reference evidence="11 12" key="1">
    <citation type="journal article" date="2015" name="Environ. Microbiol.">
        <title>Metagenome sequence of Elaphomyces granulatus from sporocarp tissue reveals Ascomycota ectomycorrhizal fingerprints of genome expansion and a Proteobacteria-rich microbiome.</title>
        <authorList>
            <person name="Quandt C.A."/>
            <person name="Kohler A."/>
            <person name="Hesse C.N."/>
            <person name="Sharpton T.J."/>
            <person name="Martin F."/>
            <person name="Spatafora J.W."/>
        </authorList>
    </citation>
    <scope>NUCLEOTIDE SEQUENCE [LARGE SCALE GENOMIC DNA]</scope>
    <source>
        <strain evidence="11 12">OSC145934</strain>
    </source>
</reference>
<feature type="transmembrane region" description="Helical" evidence="8">
    <location>
        <begin position="2201"/>
        <end position="2222"/>
    </location>
</feature>
<name>A0A232M6I5_9EURO</name>
<evidence type="ECO:0000256" key="6">
    <source>
        <dbReference type="ARBA" id="ARBA00048960"/>
    </source>
</evidence>
<keyword evidence="4" id="KW-0808">Transferase</keyword>
<dbReference type="PANTHER" id="PTHR47182">
    <property type="entry name" value="CELL WALL ALPHA-1,3-GLUCAN SYNTHASE AGS1-RELATED"/>
    <property type="match status" value="1"/>
</dbReference>
<protein>
    <recommendedName>
        <fullName evidence="2">alpha-1,3-glucan synthase</fullName>
        <ecNumber evidence="2">2.4.1.183</ecNumber>
    </recommendedName>
</protein>
<feature type="domain" description="Glycosyl hydrolase family 13 catalytic" evidence="10">
    <location>
        <begin position="66"/>
        <end position="519"/>
    </location>
</feature>
<keyword evidence="8" id="KW-0812">Transmembrane</keyword>
<evidence type="ECO:0000256" key="3">
    <source>
        <dbReference type="ARBA" id="ARBA00022676"/>
    </source>
</evidence>
<dbReference type="EMBL" id="NPHW01002194">
    <property type="protein sequence ID" value="OXV11996.1"/>
    <property type="molecule type" value="Genomic_DNA"/>
</dbReference>
<evidence type="ECO:0000256" key="4">
    <source>
        <dbReference type="ARBA" id="ARBA00022679"/>
    </source>
</evidence>
<sequence length="2358" mass="264184">MTASHTWWVVLLLLIPAVTTLRYNPDQVGFNLNENETATDPLDYWGEWANHSYTPSPDNWRMPFYTLFLDRFVNGDPANDDANGTQFEHDLMSNQLRHGGDVLGLMDSFDYIQGMGMQAIYIAGMPHINQPWASDGFSPLDLTLLDHHFGNIDDWRTMISEAHRRGIYSTLFTQVRMGDLIGFPGFLNTSSPLYPEEHDFIWKNTRRYHDFQPSNTLLDHCDYPRFWDDLGYNVTQTTLGPGCRDSEFDQYGEVASFGNYPEWQRQISKFAFVQDRLREWRSDVRLKIERFSCITIAMLDIDGFRIDKALQVTLDAQGEWSDAMRQCAHRFGKNNFYIPGEMVSGNSFAALYVSRGRQIGQAVNNMTEAVTMTNETSDSGHVRPLEKAAIDAAAFHYSVYRALTRFLGMDGTFEAEGDPPTNFVNLWNGLVQTNDMLNANTGKFDPRHLYGTSNQDVFRWPSITNGTEKQILGLYIVTFLFPGGPLLTWGEEQAFYVLENTNANYVFGRSPMSSSLAWQLHGCYRVGSVKYANFPVDAATNGCFDDNISLDHRDPTHPIRGLLKLMFGMRKNFPVLNDGFYLEQLSNKTHDIYLPGSNGTRTETGLWSVLRDRFTPLQNFTGDAGNQAVWLVYQNDNRSITYQFNCSDEKEGLISPFPAGTTVKNILPPYEEYTLEPSSTKLGIDGSMTSNGCLSQFQLAAWGFKAFVPKDKYIAPLPFITKFVPGHDWRILSTINTGERIKVAFQFSEEMDCDSITNSLSINSTALGNQTAQPDKSTVTCSTIPEMDTATWVGAMRSVYNYSIELTNVFHGIHELVVNNVSNKNGNRSTNSVDHFLLRIGSMDNPIVWPKEANYSTSLLSKDPSKNGTLWVSHKAAGADLWRYTLDFGSSYSNWMPYAGGNNSVSPKNWTGADSQAWDGEHIMVQYWSRIAGSSDHFQHGDVGRDNLPPRRYPHFWIQGTFNQFGFDEGYANQMQQDTNDGLWKINFMSEWPAQLSLNAWGINPDGQPDQTQVFGDIDGDYVLDRIAPQSLVPNVLNITDVPPSPFLSYTLAMNDASLRFSLTPTGSRWTQLVLYLFLGLIPPASGAAAAWIYLKAFYQIKFNQMGISNKRSWFPFSFRRPFMRLDDERSGDVNLGQTSSLLPPVANLIARVVDRSSRSASIENVSALNESGSPTRRTVLIATMEYDIEDWAIKIKIGGLGVMAQLMGKNLSHQNLIWVVPCVGGVDYPVDQRAEPMDVVVLGNTYQIQVQYHVLRNITYVLLDAPVFRSQTKSDPYPPRMDDLESAIYYSAWNSCIAETIKRFPVDIYHINDYHGAIAPLHLLPRTIPCCLSLHNAEFQGLWPMRTPQERDEVCWIFNLDAAVVQKYVQFGEVFNLLHAGASYLHIHQKGFGAVGVSKKYGKRSYARYPIFWKLKEIGALPNPDPSDTADWTRGESTGEAYIDPNFEAARGALRVQAQDWAGLERNPDAELFVFVGRWSMQKGVDLIADVFPSVLNEYPNVQLICVGPLIDLYGKFASIKLEKLMHLYPGRVFSKPEFTALPPFIFTGAEFALIPSRDEPFGLVAVEFGRKGALGVGARVGGLGQMPGWWFTIESMTTKHLTHQFKTAIHDALSSKKDVRAIMRARSGKQRFPVAQWVQDLETLQSTAIARHKKYAERGKRLSVATPAPSEMPSANFRASRIINYGSQPENAGDISRRFGSRKGPGRARNTPRRNRNSLGGGATPVIEEDSSEEEADIYALYGETPGSGSQTPAYRNDRGAQFGIGPEDDDDQMTSLTSLATEQAETSPLPSGMATPTGHGVQDGLLNPLSSRNRHSAISLLSVEGVVGEKQDFNLQKVSPFFTDSTGEYANTYAKGLDNLNGKNSEDLFSIEEYISKSEKEWFSRYREAKLGRSPASSVFRLKMHNSPPDSPTRSNSPMRGDEEFPLWKGYVAPSGLKRFLLIRIKDWPLYSILLGFGQIIAANSYQITLLNGEIGQPAIKLYIVATIYLISSIIWWLLFRRVKSVYVLSSPFLLYGSAFLFLGMSPFVAAGDGRMWMQNIATGLYAFASSSGSIFFALNFGDEGGAPIASWVYRACIIQGTQQIYVTALWYWGTSMAIQTQAGTTQVSLVDSDPGLLTGIGVFIAVLMWGVGAMIYYGLPDYYRQAPGKVPAFYKSLFHRKIIVWFFYAVLVQNYWLSAPYGRNWLYLWSSQHAATWQIILLVILFFIGVWAVLLWCFSMLSVYHAWILPIFAIGLGAPRWCQMLWATSNIGSYIPWAGNPVSSALTGRVLWLWLGVLDTIQGVGFGMILLNTLTRFHIAFTLLAAQVLGSIATILGRATAPDKIGPGDVFPDFSAGIALGLSKSWFWEQLQKP</sequence>
<comment type="similarity">
    <text evidence="1">Belongs to the glycosyltransferase group 1 family.</text>
</comment>
<evidence type="ECO:0000256" key="1">
    <source>
        <dbReference type="ARBA" id="ARBA00006122"/>
    </source>
</evidence>
<dbReference type="Gene3D" id="3.20.20.80">
    <property type="entry name" value="Glycosidases"/>
    <property type="match status" value="2"/>
</dbReference>
<dbReference type="InterPro" id="IPR058659">
    <property type="entry name" value="Mok11-13/Ags1-like_CBM"/>
</dbReference>
<dbReference type="InterPro" id="IPR058657">
    <property type="entry name" value="Mok11-13/Ags1-like_Ig"/>
</dbReference>
<dbReference type="Pfam" id="PF00534">
    <property type="entry name" value="Glycos_transf_1"/>
    <property type="match status" value="1"/>
</dbReference>
<feature type="compositionally biased region" description="Basic residues" evidence="7">
    <location>
        <begin position="1701"/>
        <end position="1718"/>
    </location>
</feature>
<dbReference type="Gene3D" id="3.40.50.2000">
    <property type="entry name" value="Glycogen Phosphorylase B"/>
    <property type="match status" value="2"/>
</dbReference>
<feature type="transmembrane region" description="Helical" evidence="8">
    <location>
        <begin position="2120"/>
        <end position="2141"/>
    </location>
</feature>
<evidence type="ECO:0000256" key="2">
    <source>
        <dbReference type="ARBA" id="ARBA00012688"/>
    </source>
</evidence>
<feature type="transmembrane region" description="Helical" evidence="8">
    <location>
        <begin position="2044"/>
        <end position="2064"/>
    </location>
</feature>
<comment type="catalytic activity">
    <reaction evidence="6">
        <text>[(1-&gt;3)-alpha-D-glucosyl](n) + UDP-alpha-D-glucose = [(1-&gt;3)-alpha-D-glucosyl](n+1) + UDP + H(+)</text>
        <dbReference type="Rhea" id="RHEA:19749"/>
        <dbReference type="Rhea" id="RHEA-COMP:11150"/>
        <dbReference type="Rhea" id="RHEA-COMP:11151"/>
        <dbReference type="ChEBI" id="CHEBI:15378"/>
        <dbReference type="ChEBI" id="CHEBI:28100"/>
        <dbReference type="ChEBI" id="CHEBI:58223"/>
        <dbReference type="ChEBI" id="CHEBI:58885"/>
        <dbReference type="EC" id="2.4.1.183"/>
    </reaction>
</comment>
<dbReference type="InterPro" id="IPR006047">
    <property type="entry name" value="GH13_cat_dom"/>
</dbReference>
<dbReference type="Proteomes" id="UP000243515">
    <property type="component" value="Unassembled WGS sequence"/>
</dbReference>
<keyword evidence="9" id="KW-0732">Signal</keyword>
<evidence type="ECO:0000256" key="9">
    <source>
        <dbReference type="SAM" id="SignalP"/>
    </source>
</evidence>
<feature type="transmembrane region" description="Helical" evidence="8">
    <location>
        <begin position="2274"/>
        <end position="2295"/>
    </location>
</feature>
<feature type="transmembrane region" description="Helical" evidence="8">
    <location>
        <begin position="2009"/>
        <end position="2032"/>
    </location>
</feature>
<accession>A0A232M6I5</accession>
<dbReference type="InterPro" id="IPR001296">
    <property type="entry name" value="Glyco_trans_1"/>
</dbReference>
<keyword evidence="8" id="KW-1133">Transmembrane helix</keyword>
<keyword evidence="8" id="KW-0472">Membrane</keyword>
<dbReference type="GO" id="GO:0070600">
    <property type="term" value="P:fungal-type cell wall (1-&gt;3)-alpha-glucan biosynthetic process"/>
    <property type="evidence" value="ECO:0007669"/>
    <property type="project" value="TreeGrafter"/>
</dbReference>
<dbReference type="GO" id="GO:0009277">
    <property type="term" value="C:fungal-type cell wall"/>
    <property type="evidence" value="ECO:0007669"/>
    <property type="project" value="TreeGrafter"/>
</dbReference>
<dbReference type="InterPro" id="IPR058655">
    <property type="entry name" value="Mok11-14/Ags1-like"/>
</dbReference>
<dbReference type="OrthoDB" id="512920at2759"/>
<feature type="region of interest" description="Disordered" evidence="7">
    <location>
        <begin position="1687"/>
        <end position="1776"/>
    </location>
</feature>
<evidence type="ECO:0000313" key="11">
    <source>
        <dbReference type="EMBL" id="OXV11996.1"/>
    </source>
</evidence>
<dbReference type="PANTHER" id="PTHR47182:SF2">
    <property type="entry name" value="CELL WALL ALPHA-1,3-GLUCAN SYNTHASE AGS1"/>
    <property type="match status" value="1"/>
</dbReference>
<keyword evidence="3" id="KW-0328">Glycosyltransferase</keyword>
<evidence type="ECO:0000256" key="8">
    <source>
        <dbReference type="SAM" id="Phobius"/>
    </source>
</evidence>
<dbReference type="InterPro" id="IPR013534">
    <property type="entry name" value="Starch_synth_cat_dom"/>
</dbReference>
<keyword evidence="12" id="KW-1185">Reference proteome</keyword>
<dbReference type="GO" id="GO:0047657">
    <property type="term" value="F:alpha-1,3-glucan synthase activity"/>
    <property type="evidence" value="ECO:0007669"/>
    <property type="project" value="UniProtKB-EC"/>
</dbReference>